<dbReference type="InterPro" id="IPR035965">
    <property type="entry name" value="PAS-like_dom_sf"/>
</dbReference>
<dbReference type="Gene3D" id="3.30.450.20">
    <property type="entry name" value="PAS domain"/>
    <property type="match status" value="2"/>
</dbReference>
<dbReference type="Pfam" id="PF13188">
    <property type="entry name" value="PAS_8"/>
    <property type="match status" value="1"/>
</dbReference>
<dbReference type="Pfam" id="PF13426">
    <property type="entry name" value="PAS_9"/>
    <property type="match status" value="1"/>
</dbReference>
<dbReference type="SMART" id="SM00387">
    <property type="entry name" value="HATPase_c"/>
    <property type="match status" value="1"/>
</dbReference>
<dbReference type="SUPFAM" id="SSF55785">
    <property type="entry name" value="PYP-like sensor domain (PAS domain)"/>
    <property type="match status" value="2"/>
</dbReference>
<dbReference type="InterPro" id="IPR000014">
    <property type="entry name" value="PAS"/>
</dbReference>
<dbReference type="SUPFAM" id="SSF55874">
    <property type="entry name" value="ATPase domain of HSP90 chaperone/DNA topoisomerase II/histidine kinase"/>
    <property type="match status" value="1"/>
</dbReference>
<protein>
    <submittedName>
        <fullName evidence="4">PAS domain S-box-containing protein</fullName>
    </submittedName>
</protein>
<proteinExistence type="predicted"/>
<dbReference type="SMART" id="SM00091">
    <property type="entry name" value="PAS"/>
    <property type="match status" value="2"/>
</dbReference>
<dbReference type="AlphaFoldDB" id="A0A1H6TX39"/>
<sequence length="628" mass="69637">MIDRQQRIQALYEISLSIGPKETLKATADNALSGYLKKLNCSVGTIFQRTLNDDDVRYDITATIPASPHGNDTLMAAIDHLPGTVDDHRSFIEALPISGETDNGAHYYLMELPEFGVLVLGKRGGEIDEITQSALKPLNEKLAEACRSQLVEGQLRTERNRFEAVFDAIPEPVVNTVIEHGEERVKRVNRPFENTFGYTEQTARDRPITDLIIPEGTDGDISPTSLHDGSEPREVRCETATGIGEFLFRRVPVDSQGSREYIHLYVDITSQKKRQQELERYERLVENLPIGVFRTTPGPKGEFRLVNQGFVDIFEGDSSADFEGLSVADIYVDPTDRERFSNQLLEQGSVDGVELQLQTVDGNPIWCEISGIAVEEDGETVFELALQNITERKERQQQLAVLNRVLRHNLRNGMNVIRGNTSLLSAEIDDGTLQTHVTAIEQRVENLEQLSEKAGTVRSLFDQGREVNVTCDVGELLSELKSEFEERHPTAGLTIEPFEPVAVRADVRLKMALLEIVDNAVVHNNQAVPAISVAVGRSETKGSDDWVDITITDNGPGIPDDERRAIETGEETPLQHGTGLGLWLVYWTVSLLGGEITIADHDAGTRIILTLPRASAHQSTHAANVDSH</sequence>
<dbReference type="GO" id="GO:0016772">
    <property type="term" value="F:transferase activity, transferring phosphorus-containing groups"/>
    <property type="evidence" value="ECO:0007669"/>
    <property type="project" value="InterPro"/>
</dbReference>
<dbReference type="InterPro" id="IPR001610">
    <property type="entry name" value="PAC"/>
</dbReference>
<name>A0A1H6TX39_9EURY</name>
<dbReference type="NCBIfam" id="TIGR00229">
    <property type="entry name" value="sensory_box"/>
    <property type="match status" value="1"/>
</dbReference>
<evidence type="ECO:0000259" key="3">
    <source>
        <dbReference type="PROSITE" id="PS50113"/>
    </source>
</evidence>
<dbReference type="OrthoDB" id="200505at2157"/>
<dbReference type="CDD" id="cd00075">
    <property type="entry name" value="HATPase"/>
    <property type="match status" value="1"/>
</dbReference>
<dbReference type="RefSeq" id="WP_089672133.1">
    <property type="nucleotide sequence ID" value="NZ_CP024845.1"/>
</dbReference>
<dbReference type="SMART" id="SM00086">
    <property type="entry name" value="PAC"/>
    <property type="match status" value="2"/>
</dbReference>
<dbReference type="InterPro" id="IPR005467">
    <property type="entry name" value="His_kinase_dom"/>
</dbReference>
<dbReference type="Proteomes" id="UP000198888">
    <property type="component" value="Unassembled WGS sequence"/>
</dbReference>
<evidence type="ECO:0000256" key="1">
    <source>
        <dbReference type="SAM" id="MobiDB-lite"/>
    </source>
</evidence>
<evidence type="ECO:0000313" key="4">
    <source>
        <dbReference type="EMBL" id="SEI83766.1"/>
    </source>
</evidence>
<feature type="domain" description="PAC" evidence="3">
    <location>
        <begin position="351"/>
        <end position="401"/>
    </location>
</feature>
<dbReference type="STRING" id="1073996.SAMN05444271_10937"/>
<dbReference type="GeneID" id="35001194"/>
<dbReference type="EMBL" id="FNYR01000009">
    <property type="protein sequence ID" value="SEI83766.1"/>
    <property type="molecule type" value="Genomic_DNA"/>
</dbReference>
<dbReference type="Pfam" id="PF02518">
    <property type="entry name" value="HATPase_c"/>
    <property type="match status" value="1"/>
</dbReference>
<evidence type="ECO:0000259" key="2">
    <source>
        <dbReference type="PROSITE" id="PS50109"/>
    </source>
</evidence>
<organism evidence="4 5">
    <name type="scientific">Halohasta litchfieldiae</name>
    <dbReference type="NCBI Taxonomy" id="1073996"/>
    <lineage>
        <taxon>Archaea</taxon>
        <taxon>Methanobacteriati</taxon>
        <taxon>Methanobacteriota</taxon>
        <taxon>Stenosarchaea group</taxon>
        <taxon>Halobacteria</taxon>
        <taxon>Halobacteriales</taxon>
        <taxon>Haloferacaceae</taxon>
        <taxon>Halohasta</taxon>
    </lineage>
</organism>
<accession>A0A1H6TX39</accession>
<dbReference type="Gene3D" id="3.30.565.10">
    <property type="entry name" value="Histidine kinase-like ATPase, C-terminal domain"/>
    <property type="match status" value="1"/>
</dbReference>
<dbReference type="PROSITE" id="PS50109">
    <property type="entry name" value="HIS_KIN"/>
    <property type="match status" value="1"/>
</dbReference>
<gene>
    <name evidence="4" type="ORF">SAMN05444271_10937</name>
</gene>
<reference evidence="4 5" key="1">
    <citation type="submission" date="2016-10" db="EMBL/GenBank/DDBJ databases">
        <authorList>
            <person name="de Groot N.N."/>
        </authorList>
    </citation>
    <scope>NUCLEOTIDE SEQUENCE [LARGE SCALE GENOMIC DNA]</scope>
    <source>
        <strain evidence="4 5">DSM 22187</strain>
    </source>
</reference>
<dbReference type="PRINTS" id="PR00344">
    <property type="entry name" value="BCTRLSENSOR"/>
</dbReference>
<keyword evidence="5" id="KW-1185">Reference proteome</keyword>
<dbReference type="InterPro" id="IPR003594">
    <property type="entry name" value="HATPase_dom"/>
</dbReference>
<accession>A0A2H4PYJ3</accession>
<dbReference type="PANTHER" id="PTHR43065">
    <property type="entry name" value="SENSOR HISTIDINE KINASE"/>
    <property type="match status" value="1"/>
</dbReference>
<dbReference type="PROSITE" id="PS50113">
    <property type="entry name" value="PAC"/>
    <property type="match status" value="1"/>
</dbReference>
<dbReference type="InterPro" id="IPR036890">
    <property type="entry name" value="HATPase_C_sf"/>
</dbReference>
<dbReference type="InterPro" id="IPR000700">
    <property type="entry name" value="PAS-assoc_C"/>
</dbReference>
<dbReference type="InterPro" id="IPR004358">
    <property type="entry name" value="Sig_transdc_His_kin-like_C"/>
</dbReference>
<feature type="region of interest" description="Disordered" evidence="1">
    <location>
        <begin position="213"/>
        <end position="232"/>
    </location>
</feature>
<dbReference type="KEGG" id="hae:halTADL_0368"/>
<evidence type="ECO:0000313" key="5">
    <source>
        <dbReference type="Proteomes" id="UP000198888"/>
    </source>
</evidence>
<feature type="domain" description="Histidine kinase" evidence="2">
    <location>
        <begin position="405"/>
        <end position="615"/>
    </location>
</feature>